<keyword evidence="3 8" id="KW-0597">Phosphoprotein</keyword>
<dbReference type="EMBL" id="LVJN01000020">
    <property type="protein sequence ID" value="OSM01817.1"/>
    <property type="molecule type" value="Genomic_DNA"/>
</dbReference>
<dbReference type="RefSeq" id="WP_085444334.1">
    <property type="nucleotide sequence ID" value="NZ_LVJN01000020.1"/>
</dbReference>
<dbReference type="Gene3D" id="6.10.250.690">
    <property type="match status" value="1"/>
</dbReference>
<dbReference type="GO" id="GO:0032993">
    <property type="term" value="C:protein-DNA complex"/>
    <property type="evidence" value="ECO:0007669"/>
    <property type="project" value="TreeGrafter"/>
</dbReference>
<keyword evidence="2" id="KW-0963">Cytoplasm</keyword>
<comment type="caution">
    <text evidence="12">The sequence shown here is derived from an EMBL/GenBank/DDBJ whole genome shotgun (WGS) entry which is preliminary data.</text>
</comment>
<dbReference type="Pfam" id="PF00486">
    <property type="entry name" value="Trans_reg_C"/>
    <property type="match status" value="1"/>
</dbReference>
<dbReference type="OrthoDB" id="2181430at2"/>
<feature type="modified residue" description="4-aspartylphosphate" evidence="8">
    <location>
        <position position="55"/>
    </location>
</feature>
<dbReference type="PROSITE" id="PS50110">
    <property type="entry name" value="RESPONSE_REGULATORY"/>
    <property type="match status" value="1"/>
</dbReference>
<feature type="domain" description="OmpR/PhoB-type" evidence="11">
    <location>
        <begin position="135"/>
        <end position="235"/>
    </location>
</feature>
<dbReference type="Pfam" id="PF00072">
    <property type="entry name" value="Response_reg"/>
    <property type="match status" value="1"/>
</dbReference>
<keyword evidence="4" id="KW-0902">Two-component regulatory system</keyword>
<dbReference type="Proteomes" id="UP000194003">
    <property type="component" value="Unassembled WGS sequence"/>
</dbReference>
<keyword evidence="6 9" id="KW-0238">DNA-binding</keyword>
<dbReference type="PROSITE" id="PS51755">
    <property type="entry name" value="OMPR_PHOB"/>
    <property type="match status" value="1"/>
</dbReference>
<evidence type="ECO:0000259" key="11">
    <source>
        <dbReference type="PROSITE" id="PS51755"/>
    </source>
</evidence>
<sequence>MSQKHHILVVEDDPTSRELLSGYFVNAGYSVTQAHDESSMKNVMAKQNIDVILLDIGLPGRDGLELTREVRARSEVGIILVSSRGDDVDRIIGLEIGADDYVVKPFNERELLARVKSLLRRIDAIKQATREDEPSAVYRFASWTLDPATRKAVSAEQGEQTLTNGEYRLLLAFLNRSGRALSRDQLLDAVSSREWSPNDRTIDVMVNRLRRKLEQDPARPQLFITVHGVGYQFTAQVEKLSPGDPLTASTS</sequence>
<evidence type="ECO:0000256" key="9">
    <source>
        <dbReference type="PROSITE-ProRule" id="PRU01091"/>
    </source>
</evidence>
<dbReference type="InterPro" id="IPR001789">
    <property type="entry name" value="Sig_transdc_resp-reg_receiver"/>
</dbReference>
<keyword evidence="13" id="KW-1185">Reference proteome</keyword>
<gene>
    <name evidence="12" type="ORF">MAIT1_01857</name>
</gene>
<evidence type="ECO:0000313" key="13">
    <source>
        <dbReference type="Proteomes" id="UP000194003"/>
    </source>
</evidence>
<reference evidence="12 13" key="1">
    <citation type="journal article" date="2016" name="BMC Genomics">
        <title>Combined genomic and structural analyses of a cultured magnetotactic bacterium reveals its niche adaptation to a dynamic environment.</title>
        <authorList>
            <person name="Araujo A.C."/>
            <person name="Morillo V."/>
            <person name="Cypriano J."/>
            <person name="Teixeira L.C."/>
            <person name="Leao P."/>
            <person name="Lyra S."/>
            <person name="Almeida L.G."/>
            <person name="Bazylinski D.A."/>
            <person name="Vasconcellos A.T."/>
            <person name="Abreu F."/>
            <person name="Lins U."/>
        </authorList>
    </citation>
    <scope>NUCLEOTIDE SEQUENCE [LARGE SCALE GENOMIC DNA]</scope>
    <source>
        <strain evidence="12 13">IT-1</strain>
    </source>
</reference>
<dbReference type="STRING" id="1434232.MAIT1_01857"/>
<evidence type="ECO:0000256" key="7">
    <source>
        <dbReference type="ARBA" id="ARBA00023163"/>
    </source>
</evidence>
<evidence type="ECO:0000256" key="8">
    <source>
        <dbReference type="PROSITE-ProRule" id="PRU00169"/>
    </source>
</evidence>
<dbReference type="GO" id="GO:0006355">
    <property type="term" value="P:regulation of DNA-templated transcription"/>
    <property type="evidence" value="ECO:0007669"/>
    <property type="project" value="InterPro"/>
</dbReference>
<comment type="subcellular location">
    <subcellularLocation>
        <location evidence="1">Cytoplasm</location>
    </subcellularLocation>
</comment>
<dbReference type="PANTHER" id="PTHR48111">
    <property type="entry name" value="REGULATOR OF RPOS"/>
    <property type="match status" value="1"/>
</dbReference>
<feature type="DNA-binding region" description="OmpR/PhoB-type" evidence="9">
    <location>
        <begin position="135"/>
        <end position="235"/>
    </location>
</feature>
<evidence type="ECO:0000256" key="2">
    <source>
        <dbReference type="ARBA" id="ARBA00022490"/>
    </source>
</evidence>
<evidence type="ECO:0000259" key="10">
    <source>
        <dbReference type="PROSITE" id="PS50110"/>
    </source>
</evidence>
<dbReference type="PANTHER" id="PTHR48111:SF58">
    <property type="entry name" value="TORCAD OPERON TRANSCRIPTIONAL REGULATORY PROTEIN TORR"/>
    <property type="match status" value="1"/>
</dbReference>
<dbReference type="AlphaFoldDB" id="A0A1Y2K2D0"/>
<dbReference type="Gene3D" id="3.40.50.2300">
    <property type="match status" value="1"/>
</dbReference>
<evidence type="ECO:0000256" key="6">
    <source>
        <dbReference type="ARBA" id="ARBA00023125"/>
    </source>
</evidence>
<dbReference type="SUPFAM" id="SSF52172">
    <property type="entry name" value="CheY-like"/>
    <property type="match status" value="1"/>
</dbReference>
<evidence type="ECO:0000313" key="12">
    <source>
        <dbReference type="EMBL" id="OSM01817.1"/>
    </source>
</evidence>
<accession>A0A1Y2K2D0</accession>
<dbReference type="GO" id="GO:0000976">
    <property type="term" value="F:transcription cis-regulatory region binding"/>
    <property type="evidence" value="ECO:0007669"/>
    <property type="project" value="TreeGrafter"/>
</dbReference>
<dbReference type="InterPro" id="IPR016032">
    <property type="entry name" value="Sig_transdc_resp-reg_C-effctor"/>
</dbReference>
<dbReference type="SUPFAM" id="SSF46894">
    <property type="entry name" value="C-terminal effector domain of the bipartite response regulators"/>
    <property type="match status" value="1"/>
</dbReference>
<dbReference type="GO" id="GO:0000156">
    <property type="term" value="F:phosphorelay response regulator activity"/>
    <property type="evidence" value="ECO:0007669"/>
    <property type="project" value="TreeGrafter"/>
</dbReference>
<dbReference type="InterPro" id="IPR011006">
    <property type="entry name" value="CheY-like_superfamily"/>
</dbReference>
<evidence type="ECO:0000256" key="1">
    <source>
        <dbReference type="ARBA" id="ARBA00004496"/>
    </source>
</evidence>
<organism evidence="12 13">
    <name type="scientific">Magnetofaba australis IT-1</name>
    <dbReference type="NCBI Taxonomy" id="1434232"/>
    <lineage>
        <taxon>Bacteria</taxon>
        <taxon>Pseudomonadati</taxon>
        <taxon>Pseudomonadota</taxon>
        <taxon>Magnetococcia</taxon>
        <taxon>Magnetococcales</taxon>
        <taxon>Magnetococcaceae</taxon>
        <taxon>Magnetofaba</taxon>
    </lineage>
</organism>
<dbReference type="FunFam" id="1.10.10.10:FF:000099">
    <property type="entry name" value="Two-component system response regulator TorR"/>
    <property type="match status" value="1"/>
</dbReference>
<dbReference type="InterPro" id="IPR039420">
    <property type="entry name" value="WalR-like"/>
</dbReference>
<protein>
    <submittedName>
        <fullName evidence="12">Putative two component transcriptional regulator</fullName>
    </submittedName>
</protein>
<dbReference type="CDD" id="cd00383">
    <property type="entry name" value="trans_reg_C"/>
    <property type="match status" value="1"/>
</dbReference>
<proteinExistence type="predicted"/>
<dbReference type="GO" id="GO:0005829">
    <property type="term" value="C:cytosol"/>
    <property type="evidence" value="ECO:0007669"/>
    <property type="project" value="TreeGrafter"/>
</dbReference>
<evidence type="ECO:0000256" key="5">
    <source>
        <dbReference type="ARBA" id="ARBA00023015"/>
    </source>
</evidence>
<keyword evidence="5" id="KW-0805">Transcription regulation</keyword>
<dbReference type="InterPro" id="IPR036388">
    <property type="entry name" value="WH-like_DNA-bd_sf"/>
</dbReference>
<dbReference type="Gene3D" id="1.10.10.10">
    <property type="entry name" value="Winged helix-like DNA-binding domain superfamily/Winged helix DNA-binding domain"/>
    <property type="match status" value="1"/>
</dbReference>
<feature type="domain" description="Response regulatory" evidence="10">
    <location>
        <begin position="6"/>
        <end position="119"/>
    </location>
</feature>
<dbReference type="InterPro" id="IPR001867">
    <property type="entry name" value="OmpR/PhoB-type_DNA-bd"/>
</dbReference>
<evidence type="ECO:0000256" key="3">
    <source>
        <dbReference type="ARBA" id="ARBA00022553"/>
    </source>
</evidence>
<keyword evidence="7" id="KW-0804">Transcription</keyword>
<evidence type="ECO:0000256" key="4">
    <source>
        <dbReference type="ARBA" id="ARBA00023012"/>
    </source>
</evidence>
<name>A0A1Y2K2D0_9PROT</name>
<dbReference type="SMART" id="SM00448">
    <property type="entry name" value="REC"/>
    <property type="match status" value="1"/>
</dbReference>
<dbReference type="SMART" id="SM00862">
    <property type="entry name" value="Trans_reg_C"/>
    <property type="match status" value="1"/>
</dbReference>